<dbReference type="PANTHER" id="PTHR46173:SF1">
    <property type="entry name" value="CCA TRNA NUCLEOTIDYLTRANSFERASE 1, MITOCHONDRIAL"/>
    <property type="match status" value="1"/>
</dbReference>
<evidence type="ECO:0000256" key="3">
    <source>
        <dbReference type="ARBA" id="ARBA00022694"/>
    </source>
</evidence>
<dbReference type="Gene3D" id="3.30.460.10">
    <property type="entry name" value="Beta Polymerase, domain 2"/>
    <property type="match status" value="1"/>
</dbReference>
<dbReference type="GO" id="GO:0000049">
    <property type="term" value="F:tRNA binding"/>
    <property type="evidence" value="ECO:0007669"/>
    <property type="project" value="TreeGrafter"/>
</dbReference>
<keyword evidence="6" id="KW-0547">Nucleotide-binding</keyword>
<keyword evidence="2 8" id="KW-0808">Transferase</keyword>
<keyword evidence="12" id="KW-1185">Reference proteome</keyword>
<proteinExistence type="inferred from homology"/>
<dbReference type="GO" id="GO:0000166">
    <property type="term" value="F:nucleotide binding"/>
    <property type="evidence" value="ECO:0007669"/>
    <property type="project" value="UniProtKB-KW"/>
</dbReference>
<comment type="similarity">
    <text evidence="8">Belongs to the tRNA nucleotidyltransferase/poly(A) polymerase family.</text>
</comment>
<dbReference type="EMBL" id="BJYZ01000013">
    <property type="protein sequence ID" value="GEO39021.1"/>
    <property type="molecule type" value="Genomic_DNA"/>
</dbReference>
<keyword evidence="3" id="KW-0819">tRNA processing</keyword>
<evidence type="ECO:0000313" key="11">
    <source>
        <dbReference type="EMBL" id="GEO39021.1"/>
    </source>
</evidence>
<dbReference type="Gene3D" id="1.10.3090.10">
    <property type="entry name" value="cca-adding enzyme, domain 2"/>
    <property type="match status" value="1"/>
</dbReference>
<feature type="domain" description="Poly A polymerase head" evidence="9">
    <location>
        <begin position="32"/>
        <end position="154"/>
    </location>
</feature>
<dbReference type="InterPro" id="IPR032828">
    <property type="entry name" value="PolyA_RNA-bd"/>
</dbReference>
<evidence type="ECO:0000256" key="8">
    <source>
        <dbReference type="RuleBase" id="RU003953"/>
    </source>
</evidence>
<gene>
    <name evidence="11" type="ORF">SAE02_31690</name>
</gene>
<sequence length="399" mass="43961">MIPAGSIELPPSMAAAETRRVFDAVTADGAQARFVGGCVRDALLRRAVKDIDIATDAEPERVMRLLEAARIRAIPTGIAHGTVTAVIAPAHYEITTLRHDVETFGRHARVAFTDDWMTDASRRDFTMNALFCTIDGTLYDPFGGVEDARAGRVRFVGDPAARITEDVLRLLRFFRFQAHYGLTPPEPAALRACIGLAPQLPQLSGERVQGEVFRLLRAADPVPVVRLMLDNGILEHLLPEATSIGRLVFAVGAAPGHDDPVFRLAALLDTDRAGALRVAERLRLSNADSDRLALLTAPPVQVSSLDPRQLLYRFGPDTARDLVLLHDPERRALAAQAAAQWEDPRFPLQGRDLLELGVPRGPQVGRLLKDLGRWWEDRDYRPTREDCLSELHARLAGEP</sequence>
<name>A0A512DRA1_9PROT</name>
<dbReference type="CDD" id="cd05398">
    <property type="entry name" value="NT_ClassII-CCAase"/>
    <property type="match status" value="1"/>
</dbReference>
<protein>
    <submittedName>
        <fullName evidence="11">Poly(A) polymerase/tRNA-nucleotidyltransferase</fullName>
    </submittedName>
</protein>
<evidence type="ECO:0000256" key="7">
    <source>
        <dbReference type="ARBA" id="ARBA00022842"/>
    </source>
</evidence>
<evidence type="ECO:0000256" key="1">
    <source>
        <dbReference type="ARBA" id="ARBA00001946"/>
    </source>
</evidence>
<organism evidence="11 12">
    <name type="scientific">Skermanella aerolata</name>
    <dbReference type="NCBI Taxonomy" id="393310"/>
    <lineage>
        <taxon>Bacteria</taxon>
        <taxon>Pseudomonadati</taxon>
        <taxon>Pseudomonadota</taxon>
        <taxon>Alphaproteobacteria</taxon>
        <taxon>Rhodospirillales</taxon>
        <taxon>Azospirillaceae</taxon>
        <taxon>Skermanella</taxon>
    </lineage>
</organism>
<dbReference type="Pfam" id="PF01743">
    <property type="entry name" value="PolyA_pol"/>
    <property type="match status" value="1"/>
</dbReference>
<keyword evidence="4" id="KW-0548">Nucleotidyltransferase</keyword>
<dbReference type="GO" id="GO:0046872">
    <property type="term" value="F:metal ion binding"/>
    <property type="evidence" value="ECO:0007669"/>
    <property type="project" value="UniProtKB-KW"/>
</dbReference>
<dbReference type="PANTHER" id="PTHR46173">
    <property type="entry name" value="CCA TRNA NUCLEOTIDYLTRANSFERASE 1, MITOCHONDRIAL"/>
    <property type="match status" value="1"/>
</dbReference>
<evidence type="ECO:0000256" key="6">
    <source>
        <dbReference type="ARBA" id="ARBA00022741"/>
    </source>
</evidence>
<dbReference type="GO" id="GO:0016779">
    <property type="term" value="F:nucleotidyltransferase activity"/>
    <property type="evidence" value="ECO:0007669"/>
    <property type="project" value="UniProtKB-KW"/>
</dbReference>
<evidence type="ECO:0000256" key="2">
    <source>
        <dbReference type="ARBA" id="ARBA00022679"/>
    </source>
</evidence>
<dbReference type="SUPFAM" id="SSF81891">
    <property type="entry name" value="Poly A polymerase C-terminal region-like"/>
    <property type="match status" value="1"/>
</dbReference>
<dbReference type="InterPro" id="IPR002646">
    <property type="entry name" value="PolA_pol_head_dom"/>
</dbReference>
<dbReference type="InterPro" id="IPR050264">
    <property type="entry name" value="Bact_CCA-adding_enz_type3_sf"/>
</dbReference>
<dbReference type="Proteomes" id="UP000321523">
    <property type="component" value="Unassembled WGS sequence"/>
</dbReference>
<evidence type="ECO:0000256" key="5">
    <source>
        <dbReference type="ARBA" id="ARBA00022723"/>
    </source>
</evidence>
<feature type="domain" description="tRNA nucleotidyltransferase/poly(A) polymerase RNA and SrmB- binding" evidence="10">
    <location>
        <begin position="186"/>
        <end position="242"/>
    </location>
</feature>
<keyword evidence="8" id="KW-0694">RNA-binding</keyword>
<dbReference type="SUPFAM" id="SSF81301">
    <property type="entry name" value="Nucleotidyltransferase"/>
    <property type="match status" value="1"/>
</dbReference>
<dbReference type="InterPro" id="IPR043519">
    <property type="entry name" value="NT_sf"/>
</dbReference>
<accession>A0A512DRA1</accession>
<keyword evidence="5" id="KW-0479">Metal-binding</keyword>
<reference evidence="11 12" key="1">
    <citation type="submission" date="2019-07" db="EMBL/GenBank/DDBJ databases">
        <title>Whole genome shotgun sequence of Skermanella aerolata NBRC 106429.</title>
        <authorList>
            <person name="Hosoyama A."/>
            <person name="Uohara A."/>
            <person name="Ohji S."/>
            <person name="Ichikawa N."/>
        </authorList>
    </citation>
    <scope>NUCLEOTIDE SEQUENCE [LARGE SCALE GENOMIC DNA]</scope>
    <source>
        <strain evidence="11 12">NBRC 106429</strain>
    </source>
</reference>
<dbReference type="GO" id="GO:0008033">
    <property type="term" value="P:tRNA processing"/>
    <property type="evidence" value="ECO:0007669"/>
    <property type="project" value="UniProtKB-KW"/>
</dbReference>
<evidence type="ECO:0000256" key="4">
    <source>
        <dbReference type="ARBA" id="ARBA00022695"/>
    </source>
</evidence>
<evidence type="ECO:0000313" key="12">
    <source>
        <dbReference type="Proteomes" id="UP000321523"/>
    </source>
</evidence>
<evidence type="ECO:0000259" key="10">
    <source>
        <dbReference type="Pfam" id="PF12627"/>
    </source>
</evidence>
<comment type="caution">
    <text evidence="11">The sequence shown here is derived from an EMBL/GenBank/DDBJ whole genome shotgun (WGS) entry which is preliminary data.</text>
</comment>
<evidence type="ECO:0000259" key="9">
    <source>
        <dbReference type="Pfam" id="PF01743"/>
    </source>
</evidence>
<dbReference type="Pfam" id="PF12627">
    <property type="entry name" value="PolyA_pol_RNAbd"/>
    <property type="match status" value="1"/>
</dbReference>
<comment type="cofactor">
    <cofactor evidence="1">
        <name>Mg(2+)</name>
        <dbReference type="ChEBI" id="CHEBI:18420"/>
    </cofactor>
</comment>
<dbReference type="AlphaFoldDB" id="A0A512DRA1"/>
<keyword evidence="7" id="KW-0460">Magnesium</keyword>